<dbReference type="InterPro" id="IPR011010">
    <property type="entry name" value="DNA_brk_join_enz"/>
</dbReference>
<dbReference type="Pfam" id="PF00589">
    <property type="entry name" value="Phage_integrase"/>
    <property type="match status" value="1"/>
</dbReference>
<dbReference type="InterPro" id="IPR053876">
    <property type="entry name" value="Phage_int_M"/>
</dbReference>
<name>A0A7W1X0D3_9GAMM</name>
<reference evidence="6 7" key="1">
    <citation type="submission" date="2020-07" db="EMBL/GenBank/DDBJ databases">
        <title>Bacterium isolated from marien macroalgae.</title>
        <authorList>
            <person name="Zhu K."/>
            <person name="Lu D."/>
            <person name="Du Z."/>
        </authorList>
    </citation>
    <scope>NUCLEOTIDE SEQUENCE [LARGE SCALE GENOMIC DNA]</scope>
    <source>
        <strain evidence="6 7">3-1745</strain>
    </source>
</reference>
<organism evidence="6 7">
    <name type="scientific">Marinobacterium marinum</name>
    <dbReference type="NCBI Taxonomy" id="2756129"/>
    <lineage>
        <taxon>Bacteria</taxon>
        <taxon>Pseudomonadati</taxon>
        <taxon>Pseudomonadota</taxon>
        <taxon>Gammaproteobacteria</taxon>
        <taxon>Oceanospirillales</taxon>
        <taxon>Oceanospirillaceae</taxon>
        <taxon>Marinobacterium</taxon>
    </lineage>
</organism>
<dbReference type="GO" id="GO:0015074">
    <property type="term" value="P:DNA integration"/>
    <property type="evidence" value="ECO:0007669"/>
    <property type="project" value="UniProtKB-KW"/>
</dbReference>
<evidence type="ECO:0000313" key="7">
    <source>
        <dbReference type="Proteomes" id="UP000538931"/>
    </source>
</evidence>
<dbReference type="AlphaFoldDB" id="A0A7W1X0D3"/>
<feature type="domain" description="Tyr recombinase" evidence="5">
    <location>
        <begin position="220"/>
        <end position="327"/>
    </location>
</feature>
<dbReference type="Pfam" id="PF22022">
    <property type="entry name" value="Phage_int_M"/>
    <property type="match status" value="1"/>
</dbReference>
<dbReference type="InterPro" id="IPR010998">
    <property type="entry name" value="Integrase_recombinase_N"/>
</dbReference>
<dbReference type="RefSeq" id="WP_181741317.1">
    <property type="nucleotide sequence ID" value="NZ_JACEMT010000053.1"/>
</dbReference>
<dbReference type="Gene3D" id="1.10.150.130">
    <property type="match status" value="1"/>
</dbReference>
<evidence type="ECO:0000256" key="2">
    <source>
        <dbReference type="ARBA" id="ARBA00022908"/>
    </source>
</evidence>
<dbReference type="PANTHER" id="PTHR30629:SF2">
    <property type="entry name" value="PROPHAGE INTEGRASE INTS-RELATED"/>
    <property type="match status" value="1"/>
</dbReference>
<gene>
    <name evidence="6" type="ORF">H1S06_14070</name>
</gene>
<accession>A0A7W1X0D3</accession>
<proteinExistence type="inferred from homology"/>
<dbReference type="Proteomes" id="UP000538931">
    <property type="component" value="Unassembled WGS sequence"/>
</dbReference>
<evidence type="ECO:0000259" key="5">
    <source>
        <dbReference type="PROSITE" id="PS51898"/>
    </source>
</evidence>
<dbReference type="PROSITE" id="PS51898">
    <property type="entry name" value="TYR_RECOMBINASE"/>
    <property type="match status" value="1"/>
</dbReference>
<comment type="caution">
    <text evidence="6">The sequence shown here is derived from an EMBL/GenBank/DDBJ whole genome shotgun (WGS) entry which is preliminary data.</text>
</comment>
<dbReference type="GO" id="GO:0003677">
    <property type="term" value="F:DNA binding"/>
    <property type="evidence" value="ECO:0007669"/>
    <property type="project" value="UniProtKB-KW"/>
</dbReference>
<dbReference type="InterPro" id="IPR050808">
    <property type="entry name" value="Phage_Integrase"/>
</dbReference>
<dbReference type="GO" id="GO:0006310">
    <property type="term" value="P:DNA recombination"/>
    <property type="evidence" value="ECO:0007669"/>
    <property type="project" value="UniProtKB-KW"/>
</dbReference>
<keyword evidence="3 6" id="KW-0238">DNA-binding</keyword>
<dbReference type="InterPro" id="IPR002104">
    <property type="entry name" value="Integrase_catalytic"/>
</dbReference>
<protein>
    <submittedName>
        <fullName evidence="6">Integrase arm-type DNA-binding domain-containing protein</fullName>
    </submittedName>
</protein>
<dbReference type="InterPro" id="IPR038488">
    <property type="entry name" value="Integrase_DNA-bd_sf"/>
</dbReference>
<dbReference type="InterPro" id="IPR013762">
    <property type="entry name" value="Integrase-like_cat_sf"/>
</dbReference>
<keyword evidence="4" id="KW-0233">DNA recombination</keyword>
<evidence type="ECO:0000256" key="1">
    <source>
        <dbReference type="ARBA" id="ARBA00008857"/>
    </source>
</evidence>
<keyword evidence="7" id="KW-1185">Reference proteome</keyword>
<comment type="similarity">
    <text evidence="1">Belongs to the 'phage' integrase family.</text>
</comment>
<dbReference type="Gene3D" id="1.10.443.10">
    <property type="entry name" value="Intergrase catalytic core"/>
    <property type="match status" value="1"/>
</dbReference>
<sequence>MADTKAITTSKQIAALRLEEGRSVQRFRVHTSMGSGLFVELRKGRTQKVWLYRFYIANKSGDYRMGTFPAISLKQARELHAEAVQLVKKGIDPRTYRAAEVAKNTQAWTMQEAFERWLAHYTASPTRTGHLPTEKTIKQRKRRWRLHLEKQLASMRVQDVTRAKLIEVLSDAATEAREEARQCLIMLKGILAYAEDLEQIEESPAASITPAKIKARPSPPRDRYLSLGELTEVLQVFNDPNGRTSVTVRNVMRMLIATGARRSEVSQMQWGEVNMQAGIWTLPASRTKTRQVRRVALSAYSLEILKQQQQLSHSGFVFESPDIPGQP</sequence>
<keyword evidence="2" id="KW-0229">DNA integration</keyword>
<evidence type="ECO:0000256" key="3">
    <source>
        <dbReference type="ARBA" id="ARBA00023125"/>
    </source>
</evidence>
<evidence type="ECO:0000313" key="6">
    <source>
        <dbReference type="EMBL" id="MBA4503482.1"/>
    </source>
</evidence>
<dbReference type="InterPro" id="IPR025166">
    <property type="entry name" value="Integrase_DNA_bind_dom"/>
</dbReference>
<dbReference type="Pfam" id="PF13356">
    <property type="entry name" value="Arm-DNA-bind_3"/>
    <property type="match status" value="1"/>
</dbReference>
<dbReference type="EMBL" id="JACEMT010000053">
    <property type="protein sequence ID" value="MBA4503482.1"/>
    <property type="molecule type" value="Genomic_DNA"/>
</dbReference>
<dbReference type="PANTHER" id="PTHR30629">
    <property type="entry name" value="PROPHAGE INTEGRASE"/>
    <property type="match status" value="1"/>
</dbReference>
<dbReference type="SUPFAM" id="SSF56349">
    <property type="entry name" value="DNA breaking-rejoining enzymes"/>
    <property type="match status" value="1"/>
</dbReference>
<dbReference type="Gene3D" id="3.30.160.390">
    <property type="entry name" value="Integrase, DNA-binding domain"/>
    <property type="match status" value="1"/>
</dbReference>
<evidence type="ECO:0000256" key="4">
    <source>
        <dbReference type="ARBA" id="ARBA00023172"/>
    </source>
</evidence>